<dbReference type="SUPFAM" id="SSF52058">
    <property type="entry name" value="L domain-like"/>
    <property type="match status" value="1"/>
</dbReference>
<evidence type="ECO:0000256" key="2">
    <source>
        <dbReference type="ARBA" id="ARBA00022737"/>
    </source>
</evidence>
<dbReference type="InterPro" id="IPR032675">
    <property type="entry name" value="LRR_dom_sf"/>
</dbReference>
<dbReference type="Gene3D" id="3.80.10.10">
    <property type="entry name" value="Ribonuclease Inhibitor"/>
    <property type="match status" value="1"/>
</dbReference>
<feature type="region of interest" description="Disordered" evidence="3">
    <location>
        <begin position="1"/>
        <end position="27"/>
    </location>
</feature>
<dbReference type="PANTHER" id="PTHR47566">
    <property type="match status" value="1"/>
</dbReference>
<dbReference type="GO" id="GO:0035591">
    <property type="term" value="F:signaling adaptor activity"/>
    <property type="evidence" value="ECO:0007669"/>
    <property type="project" value="TreeGrafter"/>
</dbReference>
<feature type="compositionally biased region" description="Basic and acidic residues" evidence="3">
    <location>
        <begin position="1"/>
        <end position="13"/>
    </location>
</feature>
<feature type="compositionally biased region" description="Basic residues" evidence="3">
    <location>
        <begin position="297"/>
        <end position="309"/>
    </location>
</feature>
<dbReference type="AlphaFoldDB" id="A0A6C0HV96"/>
<dbReference type="EMBL" id="MN740015">
    <property type="protein sequence ID" value="QHT84056.1"/>
    <property type="molecule type" value="Genomic_DNA"/>
</dbReference>
<evidence type="ECO:0000256" key="1">
    <source>
        <dbReference type="ARBA" id="ARBA00022614"/>
    </source>
</evidence>
<proteinExistence type="predicted"/>
<evidence type="ECO:0000256" key="3">
    <source>
        <dbReference type="SAM" id="MobiDB-lite"/>
    </source>
</evidence>
<accession>A0A6C0HV96</accession>
<keyword evidence="2" id="KW-0677">Repeat</keyword>
<keyword evidence="1" id="KW-0433">Leucine-rich repeat</keyword>
<feature type="region of interest" description="Disordered" evidence="3">
    <location>
        <begin position="291"/>
        <end position="311"/>
    </location>
</feature>
<reference evidence="4" key="1">
    <citation type="journal article" date="2020" name="Nature">
        <title>Giant virus diversity and host interactions through global metagenomics.</title>
        <authorList>
            <person name="Schulz F."/>
            <person name="Roux S."/>
            <person name="Paez-Espino D."/>
            <person name="Jungbluth S."/>
            <person name="Walsh D.A."/>
            <person name="Denef V.J."/>
            <person name="McMahon K.D."/>
            <person name="Konstantinidis K.T."/>
            <person name="Eloe-Fadrosh E.A."/>
            <person name="Kyrpides N.C."/>
            <person name="Woyke T."/>
        </authorList>
    </citation>
    <scope>NUCLEOTIDE SEQUENCE</scope>
    <source>
        <strain evidence="4">GVMAG-M-3300023184-16</strain>
    </source>
</reference>
<dbReference type="InterPro" id="IPR052574">
    <property type="entry name" value="CDIRP"/>
</dbReference>
<dbReference type="PANTHER" id="PTHR47566:SF1">
    <property type="entry name" value="PROTEIN NUD1"/>
    <property type="match status" value="1"/>
</dbReference>
<protein>
    <submittedName>
        <fullName evidence="4">Uncharacterized protein</fullName>
    </submittedName>
</protein>
<name>A0A6C0HV96_9ZZZZ</name>
<sequence length="555" mass="64348">MSDKKIIWNKEPDNEPEESEESGEPFEIQKYQSPSLNFKSIPKTPSTSDQLVLDKEHENQSKLAGNARLEEICQFMFQQDPGLLILHITEPLEGIMDFDFLGGKHAITEIQFAEQGRITHIRKLPTTLRKLTCTSNELSELTDLPASLLELYVSHNHLSTIDFSQTPQLRIFQGSYNHLYSLSHLPSSLEQLYVNNNQLSEIDLLGLDQLRTLHCLNNPHPLILKHVPSQTMDLQMDEGPLSHFETHEDDFDDFDETDESATPKSTKISYLDALNRYMEFKTKYETNAKRIRERTKLKQKSKTPSKSNKKPALPPCIYCSANVGMTFKKKDKMYLAHCGLENSKPNCSFRIELDSGIYEPFLDNLQKEMEEMNRAKQGLIRQKMDTLFGFMSETESASLFQERLKTYVYSNDLFDNILMPKYTSLYSNLVQKDLMERQWNKISELKSNIQSMLEEYQSEPLNRELLHDAMKLYVDQLLPEIKRLRSWKHPIMEMNDMTNHHGDVIESKLFQQNFVLENLLYEYEEPKVIHYSIGTYGSSKTSLIGTYGSSKTSLK</sequence>
<organism evidence="4">
    <name type="scientific">viral metagenome</name>
    <dbReference type="NCBI Taxonomy" id="1070528"/>
    <lineage>
        <taxon>unclassified sequences</taxon>
        <taxon>metagenomes</taxon>
        <taxon>organismal metagenomes</taxon>
    </lineage>
</organism>
<feature type="compositionally biased region" description="Acidic residues" evidence="3">
    <location>
        <begin position="14"/>
        <end position="24"/>
    </location>
</feature>
<dbReference type="SMART" id="SM00364">
    <property type="entry name" value="LRR_BAC"/>
    <property type="match status" value="4"/>
</dbReference>
<evidence type="ECO:0000313" key="4">
    <source>
        <dbReference type="EMBL" id="QHT84056.1"/>
    </source>
</evidence>